<accession>A0AAD3TMT9</accession>
<organism evidence="2 3">
    <name type="scientific">Nepenthes gracilis</name>
    <name type="common">Slender pitcher plant</name>
    <dbReference type="NCBI Taxonomy" id="150966"/>
    <lineage>
        <taxon>Eukaryota</taxon>
        <taxon>Viridiplantae</taxon>
        <taxon>Streptophyta</taxon>
        <taxon>Embryophyta</taxon>
        <taxon>Tracheophyta</taxon>
        <taxon>Spermatophyta</taxon>
        <taxon>Magnoliopsida</taxon>
        <taxon>eudicotyledons</taxon>
        <taxon>Gunneridae</taxon>
        <taxon>Pentapetalae</taxon>
        <taxon>Caryophyllales</taxon>
        <taxon>Nepenthaceae</taxon>
        <taxon>Nepenthes</taxon>
    </lineage>
</organism>
<keyword evidence="1" id="KW-0812">Transmembrane</keyword>
<keyword evidence="1" id="KW-0472">Membrane</keyword>
<dbReference type="EMBL" id="BSYO01000054">
    <property type="protein sequence ID" value="GMH32059.1"/>
    <property type="molecule type" value="Genomic_DNA"/>
</dbReference>
<sequence>MRLMKRLQFGLADICEVKCRIHHRFFALMISALGSGFLLPLGTYVWNLELSFLHDVPLVCLSAADSLKIWWRWKMLGLMRIFGLGCPLLSDRRHI</sequence>
<keyword evidence="3" id="KW-1185">Reference proteome</keyword>
<evidence type="ECO:0000313" key="2">
    <source>
        <dbReference type="EMBL" id="GMH32059.1"/>
    </source>
</evidence>
<gene>
    <name evidence="2" type="ORF">Nepgr_033903</name>
</gene>
<name>A0AAD3TMT9_NEPGR</name>
<feature type="transmembrane region" description="Helical" evidence="1">
    <location>
        <begin position="25"/>
        <end position="46"/>
    </location>
</feature>
<proteinExistence type="predicted"/>
<evidence type="ECO:0000313" key="3">
    <source>
        <dbReference type="Proteomes" id="UP001279734"/>
    </source>
</evidence>
<keyword evidence="1" id="KW-1133">Transmembrane helix</keyword>
<evidence type="ECO:0000256" key="1">
    <source>
        <dbReference type="SAM" id="Phobius"/>
    </source>
</evidence>
<dbReference type="Proteomes" id="UP001279734">
    <property type="component" value="Unassembled WGS sequence"/>
</dbReference>
<dbReference type="AlphaFoldDB" id="A0AAD3TMT9"/>
<reference evidence="2" key="1">
    <citation type="submission" date="2023-05" db="EMBL/GenBank/DDBJ databases">
        <title>Nepenthes gracilis genome sequencing.</title>
        <authorList>
            <person name="Fukushima K."/>
        </authorList>
    </citation>
    <scope>NUCLEOTIDE SEQUENCE</scope>
    <source>
        <strain evidence="2">SING2019-196</strain>
    </source>
</reference>
<comment type="caution">
    <text evidence="2">The sequence shown here is derived from an EMBL/GenBank/DDBJ whole genome shotgun (WGS) entry which is preliminary data.</text>
</comment>
<protein>
    <submittedName>
        <fullName evidence="2">Uncharacterized protein</fullName>
    </submittedName>
</protein>